<accession>A0ABR3VG87</accession>
<dbReference type="SUPFAM" id="SSF48403">
    <property type="entry name" value="Ankyrin repeat"/>
    <property type="match status" value="1"/>
</dbReference>
<feature type="compositionally biased region" description="Basic and acidic residues" evidence="2">
    <location>
        <begin position="217"/>
        <end position="228"/>
    </location>
</feature>
<dbReference type="Gene3D" id="1.20.58.340">
    <property type="entry name" value="Magnesium transport protein CorA, transmembrane region"/>
    <property type="match status" value="1"/>
</dbReference>
<organism evidence="4 5">
    <name type="scientific">Humicola insolens</name>
    <name type="common">Soft-rot fungus</name>
    <dbReference type="NCBI Taxonomy" id="85995"/>
    <lineage>
        <taxon>Eukaryota</taxon>
        <taxon>Fungi</taxon>
        <taxon>Dikarya</taxon>
        <taxon>Ascomycota</taxon>
        <taxon>Pezizomycotina</taxon>
        <taxon>Sordariomycetes</taxon>
        <taxon>Sordariomycetidae</taxon>
        <taxon>Sordariales</taxon>
        <taxon>Chaetomiaceae</taxon>
        <taxon>Mycothermus</taxon>
    </lineage>
</organism>
<sequence length="1933" mass="216988">MSAPLPSTSENLDVSPALDRQDVQQGTDPAAQSGWMIKGKEKDDDATLVTQSWTPSVTSAAASTQTAQPGPETQSRDKTTLEAPKTAFLDIPRPLHERSLTTKSEPPSTSFLEIPTGPQARVLTSQSDVPRTNRPDIAYQSQPRAAGTGSKKPEASGSRTQRLAKWGLSRTPADAKPAPPGVSEQQGQQAKVDKKSEKKPEKTDKATKKAGPAARPLPEEPKIQETSDLKIVYPPDLPPSALPRVDIVAIHDIDETLSKAWIYRKKHKRRATDSRDGRVPHASAGINSHDGDQGLGVTSSSAPGRSKSKQPPVPSSSKKKPAYEPAMSIQQWLMGHASAPADTNSMDIPPEEPGPSYQPETPVEEPEESPWVAMLESVPEDEDMSSAVETLDDLRRRRMRRKPTLDKKKPGNRISAILEEEKVSSVGEVGDGGRRANAEVMSIDRQSSLDQAAEKKVNWLSDPDMLPFEIRGARVMCYTYKGVEKVAEPWEYLTQLARDMIARLVEKRRSDIVDYGRVPIVFIGHGFGALIVQRAMIRLTIETREDLTATTGFHKVASMILLDAPAAGPNRELFPRSRSQEAKKTWTQDWLGKRNTSGPRSHKIDVYSMWDRLSPALSAYSVPVLWHHNSATAVAAKNFEVLLTVRQSTTSHRLSRFEGPNDSDYRVIVDNIKRSLIALCSTTKSEKLAPYLADFLRDKFPVDGRDQMGRTALHLAVKYCNPEAVKRLLYQGKASVTKKDVAGRSALNYAVQEAAQCTFECNGTIDPVRERAYTQIINFLIKNGARVDDRDNDGKTPWAYAEGEGNQWIRRLKDKHLVIGSSSTTSTAVDIVRPPELGPQLDACKAYDMILAEVFLQKKRERSSEVFNFELPSVYDAIYKGASNVSRILAAGRPEGMTEDKVRCRWIHVPANNEQWVHDLMVSMGIQDGSLGGQRHEGSRLIDRYMMPQARRYKHFHTVTTRKTQPAPKSRPARLGSTDSAATVVLGPEEFPDTPDDGRGRQGLKHGRMVPSPAPDVVRKEADAVVIFMPILGFERHRHRKYLTHAFMEANNAMRIANSRDSSPDSKVRASLRPGPSRNDDRNATVDDTSDDGESSDAKQTSRLYPPVTPVVHARADAKKGRDVQLLKGYLDSSKVKPVHCRRTLDQFSYYMLNSTEARDKSQVAYRWAKNPQICPHPKNRPLVMVDQLWLWAFHDGTVITSSPSTWDSQEEFNLSKVLVRELQHNKDRPIIKSTEDLLHLVLKTSVDFFRRKGPVNFQFHECFQSSINNVSEKQGQLFDSFRRTTKLLQRPAMDPQQRKSQIDTLFSLDEETELLVEIMDIQDELTMVKNILTQQRDVLWQLMRLYPKTSDEDADDDGAAAAAEAKPGSGLGKGELLVLQNLVQLLRDQTMTPVTQNRDLMYETIGIVENNMRIVTDMLAYAEKVESSLENLLDLKQKHANGWEARFAREGSEESQRQGNIILVFTLVTVVFLPLSFITSFLALEVDIFPKSEETQENLWPLTDISLYLFGISAAIFIPLIVLALYVNKLIARIKYLYLQALSAISNPDTALNPPPNEIEPDHDSDLENTFIGSPSASSRCGSHKRSDRTIHAKSAHRTTYHHHHHSSSSSDPSDSDSSTTSRPTRRYALLFNHFTFHLHIPYVRTLWRYRRYRVSDLRKRHNRWKDTYVRDYPLRRFRRHVGGLMLRGLVMTLAWLGSPTHKKALEKERRRRKREEERRRRREGGRERESSSSTSMSDSQTSGSEGRNSKGGVVGRGVVGGFRKKGKEGGGGGGGGGGEKVDRRDFAKRRMEVDKKKGVVKRRSKRAESVTSFPTGYWAPAGSRGKEEDDGKGVDGSSLDRLSNRTGPRGSLLNMDFGGDEFDGRVSPNVDETAREETEEENRTARREKLSWLRLRRNLRGREREGVVDEEKVIGERRKEEGPRVMVHDVE</sequence>
<feature type="region of interest" description="Disordered" evidence="2">
    <location>
        <begin position="1705"/>
        <end position="1889"/>
    </location>
</feature>
<comment type="caution">
    <text evidence="4">The sequence shown here is derived from an EMBL/GenBank/DDBJ whole genome shotgun (WGS) entry which is preliminary data.</text>
</comment>
<feature type="region of interest" description="Disordered" evidence="2">
    <location>
        <begin position="987"/>
        <end position="1014"/>
    </location>
</feature>
<feature type="compositionally biased region" description="Basic and acidic residues" evidence="2">
    <location>
        <begin position="191"/>
        <end position="207"/>
    </location>
</feature>
<dbReference type="PANTHER" id="PTHR47685">
    <property type="entry name" value="MAGNESIUM TRANSPORT PROTEIN CORA"/>
    <property type="match status" value="1"/>
</dbReference>
<dbReference type="InterPro" id="IPR002523">
    <property type="entry name" value="MgTranspt_CorA/ZnTranspt_ZntB"/>
</dbReference>
<proteinExistence type="predicted"/>
<keyword evidence="3" id="KW-0812">Transmembrane</keyword>
<feature type="region of interest" description="Disordered" evidence="2">
    <location>
        <begin position="339"/>
        <end position="368"/>
    </location>
</feature>
<dbReference type="PANTHER" id="PTHR47685:SF1">
    <property type="entry name" value="MAGNESIUM TRANSPORT PROTEIN CORA"/>
    <property type="match status" value="1"/>
</dbReference>
<feature type="compositionally biased region" description="Basic and acidic residues" evidence="2">
    <location>
        <begin position="1705"/>
        <end position="1732"/>
    </location>
</feature>
<feature type="region of interest" description="Disordered" evidence="2">
    <location>
        <begin position="1575"/>
        <end position="1623"/>
    </location>
</feature>
<feature type="transmembrane region" description="Helical" evidence="3">
    <location>
        <begin position="1462"/>
        <end position="1485"/>
    </location>
</feature>
<dbReference type="PROSITE" id="PS50088">
    <property type="entry name" value="ANK_REPEAT"/>
    <property type="match status" value="1"/>
</dbReference>
<feature type="compositionally biased region" description="Low complexity" evidence="2">
    <location>
        <begin position="52"/>
        <end position="67"/>
    </location>
</feature>
<dbReference type="Pfam" id="PF01544">
    <property type="entry name" value="CorA"/>
    <property type="match status" value="1"/>
</dbReference>
<dbReference type="Gene3D" id="1.25.40.20">
    <property type="entry name" value="Ankyrin repeat-containing domain"/>
    <property type="match status" value="1"/>
</dbReference>
<dbReference type="Gene3D" id="3.40.50.1820">
    <property type="entry name" value="alpha/beta hydrolase"/>
    <property type="match status" value="1"/>
</dbReference>
<evidence type="ECO:0000256" key="1">
    <source>
        <dbReference type="PROSITE-ProRule" id="PRU00023"/>
    </source>
</evidence>
<keyword evidence="5" id="KW-1185">Reference proteome</keyword>
<feature type="compositionally biased region" description="Low complexity" evidence="2">
    <location>
        <begin position="1733"/>
        <end position="1746"/>
    </location>
</feature>
<feature type="region of interest" description="Disordered" evidence="2">
    <location>
        <begin position="1057"/>
        <end position="1106"/>
    </location>
</feature>
<evidence type="ECO:0000256" key="2">
    <source>
        <dbReference type="SAM" id="MobiDB-lite"/>
    </source>
</evidence>
<dbReference type="SMART" id="SM00248">
    <property type="entry name" value="ANK"/>
    <property type="match status" value="2"/>
</dbReference>
<dbReference type="Pfam" id="PF12796">
    <property type="entry name" value="Ank_2"/>
    <property type="match status" value="1"/>
</dbReference>
<dbReference type="InterPro" id="IPR002110">
    <property type="entry name" value="Ankyrin_rpt"/>
</dbReference>
<keyword evidence="1" id="KW-0040">ANK repeat</keyword>
<feature type="compositionally biased region" description="Gly residues" evidence="2">
    <location>
        <begin position="1771"/>
        <end position="1780"/>
    </location>
</feature>
<evidence type="ECO:0000256" key="3">
    <source>
        <dbReference type="SAM" id="Phobius"/>
    </source>
</evidence>
<gene>
    <name evidence="4" type="ORF">VTJ49DRAFT_7721</name>
</gene>
<keyword evidence="3" id="KW-1133">Transmembrane helix</keyword>
<feature type="compositionally biased region" description="Basic and acidic residues" evidence="2">
    <location>
        <begin position="1781"/>
        <end position="1799"/>
    </location>
</feature>
<feature type="transmembrane region" description="Helical" evidence="3">
    <location>
        <begin position="1506"/>
        <end position="1528"/>
    </location>
</feature>
<dbReference type="PROSITE" id="PS50297">
    <property type="entry name" value="ANK_REP_REGION"/>
    <property type="match status" value="1"/>
</dbReference>
<feature type="compositionally biased region" description="Polar residues" evidence="2">
    <location>
        <begin position="1"/>
        <end position="12"/>
    </location>
</feature>
<evidence type="ECO:0000313" key="5">
    <source>
        <dbReference type="Proteomes" id="UP001583172"/>
    </source>
</evidence>
<feature type="compositionally biased region" description="Basic and acidic residues" evidence="2">
    <location>
        <begin position="1826"/>
        <end position="1835"/>
    </location>
</feature>
<dbReference type="InterPro" id="IPR036770">
    <property type="entry name" value="Ankyrin_rpt-contain_sf"/>
</dbReference>
<evidence type="ECO:0008006" key="6">
    <source>
        <dbReference type="Google" id="ProtNLM"/>
    </source>
</evidence>
<feature type="region of interest" description="Disordered" evidence="2">
    <location>
        <begin position="1"/>
        <end position="242"/>
    </location>
</feature>
<protein>
    <recommendedName>
        <fullName evidence="6">Ankyrin repeat protein</fullName>
    </recommendedName>
</protein>
<feature type="repeat" description="ANK" evidence="1">
    <location>
        <begin position="708"/>
        <end position="741"/>
    </location>
</feature>
<name>A0ABR3VG87_HUMIN</name>
<dbReference type="InterPro" id="IPR050829">
    <property type="entry name" value="CorA_MIT"/>
</dbReference>
<dbReference type="Proteomes" id="UP001583172">
    <property type="component" value="Unassembled WGS sequence"/>
</dbReference>
<keyword evidence="3" id="KW-0472">Membrane</keyword>
<reference evidence="4 5" key="1">
    <citation type="journal article" date="2024" name="Commun. Biol.">
        <title>Comparative genomic analysis of thermophilic fungi reveals convergent evolutionary adaptations and gene losses.</title>
        <authorList>
            <person name="Steindorff A.S."/>
            <person name="Aguilar-Pontes M.V."/>
            <person name="Robinson A.J."/>
            <person name="Andreopoulos B."/>
            <person name="LaButti K."/>
            <person name="Kuo A."/>
            <person name="Mondo S."/>
            <person name="Riley R."/>
            <person name="Otillar R."/>
            <person name="Haridas S."/>
            <person name="Lipzen A."/>
            <person name="Grimwood J."/>
            <person name="Schmutz J."/>
            <person name="Clum A."/>
            <person name="Reid I.D."/>
            <person name="Moisan M.C."/>
            <person name="Butler G."/>
            <person name="Nguyen T.T.M."/>
            <person name="Dewar K."/>
            <person name="Conant G."/>
            <person name="Drula E."/>
            <person name="Henrissat B."/>
            <person name="Hansel C."/>
            <person name="Singer S."/>
            <person name="Hutchinson M.I."/>
            <person name="de Vries R.P."/>
            <person name="Natvig D.O."/>
            <person name="Powell A.J."/>
            <person name="Tsang A."/>
            <person name="Grigoriev I.V."/>
        </authorList>
    </citation>
    <scope>NUCLEOTIDE SEQUENCE [LARGE SCALE GENOMIC DNA]</scope>
    <source>
        <strain evidence="4 5">CBS 620.91</strain>
    </source>
</reference>
<feature type="compositionally biased region" description="Polar residues" evidence="2">
    <location>
        <begin position="101"/>
        <end position="111"/>
    </location>
</feature>
<dbReference type="InterPro" id="IPR029058">
    <property type="entry name" value="AB_hydrolase_fold"/>
</dbReference>
<evidence type="ECO:0000313" key="4">
    <source>
        <dbReference type="EMBL" id="KAL1840822.1"/>
    </source>
</evidence>
<feature type="region of interest" description="Disordered" evidence="2">
    <location>
        <begin position="266"/>
        <end position="323"/>
    </location>
</feature>
<feature type="compositionally biased region" description="Basic and acidic residues" evidence="2">
    <location>
        <begin position="1874"/>
        <end position="1889"/>
    </location>
</feature>
<feature type="compositionally biased region" description="Low complexity" evidence="2">
    <location>
        <begin position="1609"/>
        <end position="1623"/>
    </location>
</feature>
<feature type="compositionally biased region" description="Basic residues" evidence="2">
    <location>
        <begin position="1583"/>
        <end position="1608"/>
    </location>
</feature>
<dbReference type="EMBL" id="JAZGSY010000098">
    <property type="protein sequence ID" value="KAL1840822.1"/>
    <property type="molecule type" value="Genomic_DNA"/>
</dbReference>
<dbReference type="SUPFAM" id="SSF53474">
    <property type="entry name" value="alpha/beta-Hydrolases"/>
    <property type="match status" value="1"/>
</dbReference>